<evidence type="ECO:0000313" key="1">
    <source>
        <dbReference type="EMBL" id="KAA6318964.1"/>
    </source>
</evidence>
<accession>A0A5J4QDC1</accession>
<evidence type="ECO:0000313" key="2">
    <source>
        <dbReference type="Proteomes" id="UP000324800"/>
    </source>
</evidence>
<dbReference type="EMBL" id="SNRW01046058">
    <property type="protein sequence ID" value="KAA6318964.1"/>
    <property type="molecule type" value="Genomic_DNA"/>
</dbReference>
<name>A0A5J4QDC1_9EUKA</name>
<protein>
    <submittedName>
        <fullName evidence="1">Uncharacterized protein</fullName>
    </submittedName>
</protein>
<comment type="caution">
    <text evidence="1">The sequence shown here is derived from an EMBL/GenBank/DDBJ whole genome shotgun (WGS) entry which is preliminary data.</text>
</comment>
<organism evidence="1 2">
    <name type="scientific">Streblomastix strix</name>
    <dbReference type="NCBI Taxonomy" id="222440"/>
    <lineage>
        <taxon>Eukaryota</taxon>
        <taxon>Metamonada</taxon>
        <taxon>Preaxostyla</taxon>
        <taxon>Oxymonadida</taxon>
        <taxon>Streblomastigidae</taxon>
        <taxon>Streblomastix</taxon>
    </lineage>
</organism>
<feature type="non-terminal residue" evidence="1">
    <location>
        <position position="1"/>
    </location>
</feature>
<reference evidence="1 2" key="1">
    <citation type="submission" date="2019-03" db="EMBL/GenBank/DDBJ databases">
        <title>Single cell metagenomics reveals metabolic interactions within the superorganism composed of flagellate Streblomastix strix and complex community of Bacteroidetes bacteria on its surface.</title>
        <authorList>
            <person name="Treitli S.C."/>
            <person name="Kolisko M."/>
            <person name="Husnik F."/>
            <person name="Keeling P."/>
            <person name="Hampl V."/>
        </authorList>
    </citation>
    <scope>NUCLEOTIDE SEQUENCE [LARGE SCALE GENOMIC DNA]</scope>
    <source>
        <strain evidence="1">ST1C</strain>
    </source>
</reference>
<dbReference type="AlphaFoldDB" id="A0A5J4QDC1"/>
<gene>
    <name evidence="1" type="ORF">EZS28_054878</name>
</gene>
<proteinExistence type="predicted"/>
<dbReference type="Proteomes" id="UP000324800">
    <property type="component" value="Unassembled WGS sequence"/>
</dbReference>
<sequence length="68" mass="7241">GSADGSIFKITSENNIDSTVLVDPVINSGITYFEVIFRDHEGAQFRMGVADAKLSFGAGEAPQEYGSL</sequence>